<dbReference type="InterPro" id="IPR001810">
    <property type="entry name" value="F-box_dom"/>
</dbReference>
<dbReference type="OrthoDB" id="4767761at2759"/>
<dbReference type="PROSITE" id="PS50181">
    <property type="entry name" value="FBOX"/>
    <property type="match status" value="1"/>
</dbReference>
<accession>A0A4V1X9X5</accession>
<name>A0A4V1X9X5_9PEZI</name>
<dbReference type="AlphaFoldDB" id="A0A4V1X9X5"/>
<proteinExistence type="predicted"/>
<dbReference type="EMBL" id="QJNU01000446">
    <property type="protein sequence ID" value="RYO98817.1"/>
    <property type="molecule type" value="Genomic_DNA"/>
</dbReference>
<reference evidence="2 3" key="1">
    <citation type="submission" date="2018-06" db="EMBL/GenBank/DDBJ databases">
        <title>Complete Genomes of Monosporascus.</title>
        <authorList>
            <person name="Robinson A.J."/>
            <person name="Natvig D.O."/>
        </authorList>
    </citation>
    <scope>NUCLEOTIDE SEQUENCE [LARGE SCALE GENOMIC DNA]</scope>
    <source>
        <strain evidence="2 3">CBS 110550</strain>
    </source>
</reference>
<gene>
    <name evidence="2" type="ORF">DL764_006980</name>
</gene>
<evidence type="ECO:0000313" key="2">
    <source>
        <dbReference type="EMBL" id="RYO98817.1"/>
    </source>
</evidence>
<dbReference type="Proteomes" id="UP000293360">
    <property type="component" value="Unassembled WGS sequence"/>
</dbReference>
<feature type="domain" description="F-box" evidence="1">
    <location>
        <begin position="1"/>
        <end position="31"/>
    </location>
</feature>
<organism evidence="2 3">
    <name type="scientific">Monosporascus ibericus</name>
    <dbReference type="NCBI Taxonomy" id="155417"/>
    <lineage>
        <taxon>Eukaryota</taxon>
        <taxon>Fungi</taxon>
        <taxon>Dikarya</taxon>
        <taxon>Ascomycota</taxon>
        <taxon>Pezizomycotina</taxon>
        <taxon>Sordariomycetes</taxon>
        <taxon>Xylariomycetidae</taxon>
        <taxon>Xylariales</taxon>
        <taxon>Xylariales incertae sedis</taxon>
        <taxon>Monosporascus</taxon>
    </lineage>
</organism>
<sequence>MLSLPDEVIIAVFQNLAVPDDFPLALAGRRLAVPVMTYSQRIAPFAAQNSFPDAHLLTYASSSVQDFEWLKSLVPRYITTLLVDKFRLRRPHMYSDDYGIPTESRTGRSFEVKLRVLNRLSIVSKEVYRIVEGGMPRVRCANELGPLF</sequence>
<protein>
    <recommendedName>
        <fullName evidence="1">F-box domain-containing protein</fullName>
    </recommendedName>
</protein>
<evidence type="ECO:0000259" key="1">
    <source>
        <dbReference type="PROSITE" id="PS50181"/>
    </source>
</evidence>
<keyword evidence="3" id="KW-1185">Reference proteome</keyword>
<comment type="caution">
    <text evidence="2">The sequence shown here is derived from an EMBL/GenBank/DDBJ whole genome shotgun (WGS) entry which is preliminary data.</text>
</comment>
<evidence type="ECO:0000313" key="3">
    <source>
        <dbReference type="Proteomes" id="UP000293360"/>
    </source>
</evidence>